<gene>
    <name evidence="1" type="ORF">NRP21_07635</name>
</gene>
<evidence type="ECO:0000313" key="2">
    <source>
        <dbReference type="Proteomes" id="UP001524642"/>
    </source>
</evidence>
<accession>A0ABT1X421</accession>
<dbReference type="Proteomes" id="UP001524642">
    <property type="component" value="Unassembled WGS sequence"/>
</dbReference>
<dbReference type="EMBL" id="JANJOU010000004">
    <property type="protein sequence ID" value="MCR0981917.1"/>
    <property type="molecule type" value="Genomic_DNA"/>
</dbReference>
<protein>
    <submittedName>
        <fullName evidence="1">Uncharacterized protein</fullName>
    </submittedName>
</protein>
<comment type="caution">
    <text evidence="1">The sequence shown here is derived from an EMBL/GenBank/DDBJ whole genome shotgun (WGS) entry which is preliminary data.</text>
</comment>
<organism evidence="1 2">
    <name type="scientific">Roseomonas populi</name>
    <dbReference type="NCBI Taxonomy" id="3121582"/>
    <lineage>
        <taxon>Bacteria</taxon>
        <taxon>Pseudomonadati</taxon>
        <taxon>Pseudomonadota</taxon>
        <taxon>Alphaproteobacteria</taxon>
        <taxon>Acetobacterales</taxon>
        <taxon>Roseomonadaceae</taxon>
        <taxon>Roseomonas</taxon>
    </lineage>
</organism>
<evidence type="ECO:0000313" key="1">
    <source>
        <dbReference type="EMBL" id="MCR0981917.1"/>
    </source>
</evidence>
<reference evidence="1 2" key="1">
    <citation type="submission" date="2022-06" db="EMBL/GenBank/DDBJ databases">
        <title>Roseomonas CN29.</title>
        <authorList>
            <person name="Cheng Y."/>
            <person name="He X."/>
        </authorList>
    </citation>
    <scope>NUCLEOTIDE SEQUENCE [LARGE SCALE GENOMIC DNA]</scope>
    <source>
        <strain evidence="1 2">CN29</strain>
    </source>
</reference>
<keyword evidence="2" id="KW-1185">Reference proteome</keyword>
<proteinExistence type="predicted"/>
<dbReference type="RefSeq" id="WP_257715590.1">
    <property type="nucleotide sequence ID" value="NZ_JANJOU010000004.1"/>
</dbReference>
<sequence length="53" mass="5641">MGDAAESRAFGARALLSEGRVFALPVDGRLVVKLPATRVAALAEEARRFAERA</sequence>
<name>A0ABT1X421_9PROT</name>